<sequence length="61" mass="7120">MKLQGRSLSEALNMHMATEKQQPFKSARNLPNMNKYTLPEDLSFDFDLELELDLDDFISLE</sequence>
<dbReference type="AlphaFoldDB" id="V6LQV9"/>
<evidence type="ECO:0000256" key="1">
    <source>
        <dbReference type="SAM" id="MobiDB-lite"/>
    </source>
</evidence>
<reference evidence="3" key="2">
    <citation type="submission" date="2020-12" db="EMBL/GenBank/DDBJ databases">
        <title>New Spironucleus salmonicida genome in near-complete chromosomes.</title>
        <authorList>
            <person name="Xu F."/>
            <person name="Kurt Z."/>
            <person name="Jimenez-Gonzalez A."/>
            <person name="Astvaldsson A."/>
            <person name="Andersson J.O."/>
            <person name="Svard S.G."/>
        </authorList>
    </citation>
    <scope>NUCLEOTIDE SEQUENCE</scope>
    <source>
        <strain evidence="3">ATCC 50377</strain>
    </source>
</reference>
<evidence type="ECO:0000313" key="2">
    <source>
        <dbReference type="EMBL" id="EST47062.1"/>
    </source>
</evidence>
<feature type="compositionally biased region" description="Polar residues" evidence="1">
    <location>
        <begin position="19"/>
        <end position="30"/>
    </location>
</feature>
<dbReference type="EMBL" id="KI546049">
    <property type="protein sequence ID" value="EST47062.1"/>
    <property type="molecule type" value="Genomic_DNA"/>
</dbReference>
<feature type="region of interest" description="Disordered" evidence="1">
    <location>
        <begin position="1"/>
        <end position="30"/>
    </location>
</feature>
<dbReference type="VEuPathDB" id="GiardiaDB:SS50377_24031"/>
<evidence type="ECO:0000313" key="3">
    <source>
        <dbReference type="EMBL" id="KAH0574086.1"/>
    </source>
</evidence>
<proteinExistence type="predicted"/>
<protein>
    <submittedName>
        <fullName evidence="2">Uncharacterized protein</fullName>
    </submittedName>
</protein>
<organism evidence="2">
    <name type="scientific">Spironucleus salmonicida</name>
    <dbReference type="NCBI Taxonomy" id="348837"/>
    <lineage>
        <taxon>Eukaryota</taxon>
        <taxon>Metamonada</taxon>
        <taxon>Diplomonadida</taxon>
        <taxon>Hexamitidae</taxon>
        <taxon>Hexamitinae</taxon>
        <taxon>Spironucleus</taxon>
    </lineage>
</organism>
<accession>V6LQV9</accession>
<dbReference type="EMBL" id="AUWU02000004">
    <property type="protein sequence ID" value="KAH0574086.1"/>
    <property type="molecule type" value="Genomic_DNA"/>
</dbReference>
<reference evidence="2 3" key="1">
    <citation type="journal article" date="2014" name="PLoS Genet.">
        <title>The Genome of Spironucleus salmonicida Highlights a Fish Pathogen Adapted to Fluctuating Environments.</title>
        <authorList>
            <person name="Xu F."/>
            <person name="Jerlstrom-Hultqvist J."/>
            <person name="Einarsson E."/>
            <person name="Astvaldsson A."/>
            <person name="Svard S.G."/>
            <person name="Andersson J.O."/>
        </authorList>
    </citation>
    <scope>NUCLEOTIDE SEQUENCE</scope>
    <source>
        <strain evidence="3">ATCC 50377</strain>
    </source>
</reference>
<dbReference type="Proteomes" id="UP000018208">
    <property type="component" value="Unassembled WGS sequence"/>
</dbReference>
<gene>
    <name evidence="2" type="ORF">SS50377_12868</name>
    <name evidence="3" type="ORF">SS50377_24031</name>
</gene>
<evidence type="ECO:0000313" key="4">
    <source>
        <dbReference type="Proteomes" id="UP000018208"/>
    </source>
</evidence>
<keyword evidence="4" id="KW-1185">Reference proteome</keyword>
<name>V6LQV9_9EUKA</name>